<dbReference type="Proteomes" id="UP001233999">
    <property type="component" value="Unassembled WGS sequence"/>
</dbReference>
<evidence type="ECO:0000313" key="2">
    <source>
        <dbReference type="EMBL" id="KAJ9593225.1"/>
    </source>
</evidence>
<feature type="non-terminal residue" evidence="2">
    <location>
        <position position="75"/>
    </location>
</feature>
<proteinExistence type="predicted"/>
<name>A0AAD8A5Y2_DIPPU</name>
<evidence type="ECO:0000313" key="3">
    <source>
        <dbReference type="Proteomes" id="UP001233999"/>
    </source>
</evidence>
<dbReference type="EMBL" id="JASPKZ010003453">
    <property type="protein sequence ID" value="KAJ9593225.1"/>
    <property type="molecule type" value="Genomic_DNA"/>
</dbReference>
<sequence>LPSRILSLFTFFIHCTNQAGIVKTHNCMRNKMEFILTALKHMDAEKREIYQSSGEVVGLALKLIASHSSMSELDN</sequence>
<organism evidence="2 3">
    <name type="scientific">Diploptera punctata</name>
    <name type="common">Pacific beetle cockroach</name>
    <dbReference type="NCBI Taxonomy" id="6984"/>
    <lineage>
        <taxon>Eukaryota</taxon>
        <taxon>Metazoa</taxon>
        <taxon>Ecdysozoa</taxon>
        <taxon>Arthropoda</taxon>
        <taxon>Hexapoda</taxon>
        <taxon>Insecta</taxon>
        <taxon>Pterygota</taxon>
        <taxon>Neoptera</taxon>
        <taxon>Polyneoptera</taxon>
        <taxon>Dictyoptera</taxon>
        <taxon>Blattodea</taxon>
        <taxon>Blaberoidea</taxon>
        <taxon>Blaberidae</taxon>
        <taxon>Diplopterinae</taxon>
        <taxon>Diploptera</taxon>
    </lineage>
</organism>
<feature type="non-terminal residue" evidence="2">
    <location>
        <position position="1"/>
    </location>
</feature>
<keyword evidence="1" id="KW-0732">Signal</keyword>
<reference evidence="2" key="1">
    <citation type="journal article" date="2023" name="IScience">
        <title>Live-bearing cockroach genome reveals convergent evolutionary mechanisms linked to viviparity in insects and beyond.</title>
        <authorList>
            <person name="Fouks B."/>
            <person name="Harrison M.C."/>
            <person name="Mikhailova A.A."/>
            <person name="Marchal E."/>
            <person name="English S."/>
            <person name="Carruthers M."/>
            <person name="Jennings E.C."/>
            <person name="Chiamaka E.L."/>
            <person name="Frigard R.A."/>
            <person name="Pippel M."/>
            <person name="Attardo G.M."/>
            <person name="Benoit J.B."/>
            <person name="Bornberg-Bauer E."/>
            <person name="Tobe S.S."/>
        </authorList>
    </citation>
    <scope>NUCLEOTIDE SEQUENCE</scope>
    <source>
        <strain evidence="2">Stay&amp;Tobe</strain>
    </source>
</reference>
<comment type="caution">
    <text evidence="2">The sequence shown here is derived from an EMBL/GenBank/DDBJ whole genome shotgun (WGS) entry which is preliminary data.</text>
</comment>
<keyword evidence="3" id="KW-1185">Reference proteome</keyword>
<accession>A0AAD8A5Y2</accession>
<protein>
    <submittedName>
        <fullName evidence="2">Uncharacterized protein</fullName>
    </submittedName>
</protein>
<feature type="signal peptide" evidence="1">
    <location>
        <begin position="1"/>
        <end position="18"/>
    </location>
</feature>
<reference evidence="2" key="2">
    <citation type="submission" date="2023-05" db="EMBL/GenBank/DDBJ databases">
        <authorList>
            <person name="Fouks B."/>
        </authorList>
    </citation>
    <scope>NUCLEOTIDE SEQUENCE</scope>
    <source>
        <strain evidence="2">Stay&amp;Tobe</strain>
        <tissue evidence="2">Testes</tissue>
    </source>
</reference>
<feature type="chain" id="PRO_5041957060" evidence="1">
    <location>
        <begin position="19"/>
        <end position="75"/>
    </location>
</feature>
<gene>
    <name evidence="2" type="ORF">L9F63_015224</name>
</gene>
<dbReference type="AlphaFoldDB" id="A0AAD8A5Y2"/>
<evidence type="ECO:0000256" key="1">
    <source>
        <dbReference type="SAM" id="SignalP"/>
    </source>
</evidence>